<evidence type="ECO:0000313" key="3">
    <source>
        <dbReference type="Proteomes" id="UP000712600"/>
    </source>
</evidence>
<name>A0A8S9R0J0_BRACR</name>
<dbReference type="Proteomes" id="UP000712600">
    <property type="component" value="Unassembled WGS sequence"/>
</dbReference>
<organism evidence="2 3">
    <name type="scientific">Brassica cretica</name>
    <name type="common">Mustard</name>
    <dbReference type="NCBI Taxonomy" id="69181"/>
    <lineage>
        <taxon>Eukaryota</taxon>
        <taxon>Viridiplantae</taxon>
        <taxon>Streptophyta</taxon>
        <taxon>Embryophyta</taxon>
        <taxon>Tracheophyta</taxon>
        <taxon>Spermatophyta</taxon>
        <taxon>Magnoliopsida</taxon>
        <taxon>eudicotyledons</taxon>
        <taxon>Gunneridae</taxon>
        <taxon>Pentapetalae</taxon>
        <taxon>rosids</taxon>
        <taxon>malvids</taxon>
        <taxon>Brassicales</taxon>
        <taxon>Brassicaceae</taxon>
        <taxon>Brassiceae</taxon>
        <taxon>Brassica</taxon>
    </lineage>
</organism>
<sequence>MSLDISDLLLLFAIAISPLHSDLTYAQAHRHVVTSRLLQLAATSHLLQFAFISVNGEEEDP</sequence>
<dbReference type="EMBL" id="QGKX02000996">
    <property type="protein sequence ID" value="KAF3558704.1"/>
    <property type="molecule type" value="Genomic_DNA"/>
</dbReference>
<comment type="caution">
    <text evidence="2">The sequence shown here is derived from an EMBL/GenBank/DDBJ whole genome shotgun (WGS) entry which is preliminary data.</text>
</comment>
<proteinExistence type="predicted"/>
<dbReference type="AlphaFoldDB" id="A0A8S9R0J0"/>
<keyword evidence="1" id="KW-0732">Signal</keyword>
<reference evidence="2" key="1">
    <citation type="submission" date="2019-12" db="EMBL/GenBank/DDBJ databases">
        <title>Genome sequencing and annotation of Brassica cretica.</title>
        <authorList>
            <person name="Studholme D.J."/>
            <person name="Sarris P."/>
        </authorList>
    </citation>
    <scope>NUCLEOTIDE SEQUENCE</scope>
    <source>
        <strain evidence="2">PFS-109/04</strain>
        <tissue evidence="2">Leaf</tissue>
    </source>
</reference>
<accession>A0A8S9R0J0</accession>
<feature type="chain" id="PRO_5035752141" evidence="1">
    <location>
        <begin position="22"/>
        <end position="61"/>
    </location>
</feature>
<evidence type="ECO:0000256" key="1">
    <source>
        <dbReference type="SAM" id="SignalP"/>
    </source>
</evidence>
<gene>
    <name evidence="2" type="ORF">F2Q69_00016831</name>
</gene>
<evidence type="ECO:0000313" key="2">
    <source>
        <dbReference type="EMBL" id="KAF3558704.1"/>
    </source>
</evidence>
<feature type="signal peptide" evidence="1">
    <location>
        <begin position="1"/>
        <end position="21"/>
    </location>
</feature>
<protein>
    <submittedName>
        <fullName evidence="2">Uncharacterized protein</fullName>
    </submittedName>
</protein>